<accession>A0AAT9PFG5</accession>
<protein>
    <submittedName>
        <fullName evidence="1">Phage virion morphogenesis protein</fullName>
    </submittedName>
</protein>
<proteinExistence type="predicted"/>
<sequence>MSTAITWNGMDECRALFARLREQTDDLRPILNAIGNELTESAKTRIADEKQSPDGTPWPGYVKPDYAALKRSGIKRKNLAPGVNDWVLMPSGGGLLEHSGNLLQSITYNVGRNEVNIGSNEEYARRHQKGGGGIPARPYLGVSSDDANAINKLIRDALDAN</sequence>
<dbReference type="Proteomes" id="UP000829560">
    <property type="component" value="Chromosome"/>
</dbReference>
<gene>
    <name evidence="1" type="ORF">MN210_03365</name>
</gene>
<evidence type="ECO:0000313" key="1">
    <source>
        <dbReference type="EMBL" id="UNK05838.1"/>
    </source>
</evidence>
<dbReference type="AlphaFoldDB" id="A0AAT9PFG5"/>
<evidence type="ECO:0000313" key="2">
    <source>
        <dbReference type="Proteomes" id="UP000829560"/>
    </source>
</evidence>
<dbReference type="KEGG" id="prae:MN210_03365"/>
<dbReference type="Pfam" id="PF05069">
    <property type="entry name" value="Phage_tail_S"/>
    <property type="match status" value="2"/>
</dbReference>
<dbReference type="EMBL" id="CP093310">
    <property type="protein sequence ID" value="UNK05838.1"/>
    <property type="molecule type" value="Genomic_DNA"/>
</dbReference>
<dbReference type="RefSeq" id="WP_241879135.1">
    <property type="nucleotide sequence ID" value="NZ_CP093310.2"/>
</dbReference>
<reference evidence="1" key="1">
    <citation type="submission" date="2024-03" db="EMBL/GenBank/DDBJ databases">
        <title>Psychrobacter raelis sp. nov. isolated from a dog with peritonitis.</title>
        <authorList>
            <person name="Schiavone A."/>
            <person name="Manzulli V."/>
            <person name="Camarda A."/>
            <person name="Cafiero M.A."/>
            <person name="Vasco I."/>
            <person name="Marino L."/>
            <person name="Pennuzzi G."/>
            <person name="Serrecchia L."/>
            <person name="Galante D."/>
            <person name="Pugliese N."/>
        </authorList>
    </citation>
    <scope>NUCLEOTIDE SEQUENCE</scope>
    <source>
        <strain evidence="1">PraFG1</strain>
    </source>
</reference>
<name>A0AAT9PFG5_9GAMM</name>
<keyword evidence="2" id="KW-1185">Reference proteome</keyword>
<dbReference type="InterPro" id="IPR006522">
    <property type="entry name" value="Phage_virion_morphogenesis"/>
</dbReference>
<organism evidence="1 2">
    <name type="scientific">Psychrobacter raelei</name>
    <dbReference type="NCBI Taxonomy" id="2565531"/>
    <lineage>
        <taxon>Bacteria</taxon>
        <taxon>Pseudomonadati</taxon>
        <taxon>Pseudomonadota</taxon>
        <taxon>Gammaproteobacteria</taxon>
        <taxon>Moraxellales</taxon>
        <taxon>Moraxellaceae</taxon>
        <taxon>Psychrobacter</taxon>
    </lineage>
</organism>